<reference evidence="4" key="1">
    <citation type="journal article" date="2019" name="Curr. Biol.">
        <title>Genome Sequence of Striga asiatica Provides Insight into the Evolution of Plant Parasitism.</title>
        <authorList>
            <person name="Yoshida S."/>
            <person name="Kim S."/>
            <person name="Wafula E.K."/>
            <person name="Tanskanen J."/>
            <person name="Kim Y.M."/>
            <person name="Honaas L."/>
            <person name="Yang Z."/>
            <person name="Spallek T."/>
            <person name="Conn C.E."/>
            <person name="Ichihashi Y."/>
            <person name="Cheong K."/>
            <person name="Cui S."/>
            <person name="Der J.P."/>
            <person name="Gundlach H."/>
            <person name="Jiao Y."/>
            <person name="Hori C."/>
            <person name="Ishida J.K."/>
            <person name="Kasahara H."/>
            <person name="Kiba T."/>
            <person name="Kim M.S."/>
            <person name="Koo N."/>
            <person name="Laohavisit A."/>
            <person name="Lee Y.H."/>
            <person name="Lumba S."/>
            <person name="McCourt P."/>
            <person name="Mortimer J.C."/>
            <person name="Mutuku J.M."/>
            <person name="Nomura T."/>
            <person name="Sasaki-Sekimoto Y."/>
            <person name="Seto Y."/>
            <person name="Wang Y."/>
            <person name="Wakatake T."/>
            <person name="Sakakibara H."/>
            <person name="Demura T."/>
            <person name="Yamaguchi S."/>
            <person name="Yoneyama K."/>
            <person name="Manabe R.I."/>
            <person name="Nelson D.C."/>
            <person name="Schulman A.H."/>
            <person name="Timko M.P."/>
            <person name="dePamphilis C.W."/>
            <person name="Choi D."/>
            <person name="Shirasu K."/>
        </authorList>
    </citation>
    <scope>NUCLEOTIDE SEQUENCE [LARGE SCALE GENOMIC DNA]</scope>
    <source>
        <strain evidence="4">cv. UVA1</strain>
    </source>
</reference>
<protein>
    <submittedName>
        <fullName evidence="3">TLC ATP/ADP transporter</fullName>
    </submittedName>
</protein>
<evidence type="ECO:0000256" key="2">
    <source>
        <dbReference type="SAM" id="SignalP"/>
    </source>
</evidence>
<proteinExistence type="predicted"/>
<evidence type="ECO:0000313" key="3">
    <source>
        <dbReference type="EMBL" id="GER50887.1"/>
    </source>
</evidence>
<dbReference type="EMBL" id="BKCP01009404">
    <property type="protein sequence ID" value="GER50887.1"/>
    <property type="molecule type" value="Genomic_DNA"/>
</dbReference>
<keyword evidence="4" id="KW-1185">Reference proteome</keyword>
<feature type="signal peptide" evidence="2">
    <location>
        <begin position="1"/>
        <end position="27"/>
    </location>
</feature>
<accession>A0A5A7R2B2</accession>
<sequence length="204" mass="21381">MANPKNLVHAFPTLLFVALVVSGHTSARPLDGDNVRVITPDEKKNTPQVDSPVILSYDRNYKVSVKPEEQPVVVQSPAEIKHVDPENLPHVIPSNPDEKKNAPSVDIPIVILSNDKKERAVQEKIPIVIPSLGGKGASEKLPVVIPSFGGKASGGASEKLPVVIPSSGGKASKASEKLPVVIPSGKKPLPPPSALSPGTNGGSY</sequence>
<gene>
    <name evidence="3" type="ORF">STAS_28218</name>
</gene>
<feature type="region of interest" description="Disordered" evidence="1">
    <location>
        <begin position="166"/>
        <end position="204"/>
    </location>
</feature>
<organism evidence="3 4">
    <name type="scientific">Striga asiatica</name>
    <name type="common">Asiatic witchweed</name>
    <name type="synonym">Buchnera asiatica</name>
    <dbReference type="NCBI Taxonomy" id="4170"/>
    <lineage>
        <taxon>Eukaryota</taxon>
        <taxon>Viridiplantae</taxon>
        <taxon>Streptophyta</taxon>
        <taxon>Embryophyta</taxon>
        <taxon>Tracheophyta</taxon>
        <taxon>Spermatophyta</taxon>
        <taxon>Magnoliopsida</taxon>
        <taxon>eudicotyledons</taxon>
        <taxon>Gunneridae</taxon>
        <taxon>Pentapetalae</taxon>
        <taxon>asterids</taxon>
        <taxon>lamiids</taxon>
        <taxon>Lamiales</taxon>
        <taxon>Orobanchaceae</taxon>
        <taxon>Buchnereae</taxon>
        <taxon>Striga</taxon>
    </lineage>
</organism>
<evidence type="ECO:0000313" key="4">
    <source>
        <dbReference type="Proteomes" id="UP000325081"/>
    </source>
</evidence>
<keyword evidence="2" id="KW-0732">Signal</keyword>
<name>A0A5A7R2B2_STRAF</name>
<dbReference type="Proteomes" id="UP000325081">
    <property type="component" value="Unassembled WGS sequence"/>
</dbReference>
<comment type="caution">
    <text evidence="3">The sequence shown here is derived from an EMBL/GenBank/DDBJ whole genome shotgun (WGS) entry which is preliminary data.</text>
</comment>
<dbReference type="AlphaFoldDB" id="A0A5A7R2B2"/>
<feature type="chain" id="PRO_5023014293" evidence="2">
    <location>
        <begin position="28"/>
        <end position="204"/>
    </location>
</feature>
<evidence type="ECO:0000256" key="1">
    <source>
        <dbReference type="SAM" id="MobiDB-lite"/>
    </source>
</evidence>